<feature type="domain" description="AMP-dependent synthetase/ligase" evidence="4">
    <location>
        <begin position="19"/>
        <end position="433"/>
    </location>
</feature>
<dbReference type="STRING" id="1486859.SAMN05444273_108106"/>
<dbReference type="EMBL" id="FQUV01000008">
    <property type="protein sequence ID" value="SHF62369.1"/>
    <property type="molecule type" value="Genomic_DNA"/>
</dbReference>
<proteinExistence type="predicted"/>
<accession>A0A1M5D5Q5</accession>
<keyword evidence="3" id="KW-0443">Lipid metabolism</keyword>
<evidence type="ECO:0000313" key="5">
    <source>
        <dbReference type="EMBL" id="SHF62369.1"/>
    </source>
</evidence>
<dbReference type="PANTHER" id="PTHR43272:SF32">
    <property type="entry name" value="AMP-DEPENDENT SYNTHETASE_LIGASE DOMAIN-CONTAINING PROTEIN"/>
    <property type="match status" value="1"/>
</dbReference>
<dbReference type="GO" id="GO:0004467">
    <property type="term" value="F:long-chain fatty acid-CoA ligase activity"/>
    <property type="evidence" value="ECO:0007669"/>
    <property type="project" value="TreeGrafter"/>
</dbReference>
<dbReference type="RefSeq" id="WP_073145731.1">
    <property type="nucleotide sequence ID" value="NZ_FQUV01000008.1"/>
</dbReference>
<dbReference type="Proteomes" id="UP000184144">
    <property type="component" value="Unassembled WGS sequence"/>
</dbReference>
<dbReference type="SUPFAM" id="SSF56801">
    <property type="entry name" value="Acetyl-CoA synthetase-like"/>
    <property type="match status" value="1"/>
</dbReference>
<dbReference type="Pfam" id="PF23562">
    <property type="entry name" value="AMP-binding_C_3"/>
    <property type="match status" value="1"/>
</dbReference>
<keyword evidence="1" id="KW-0436">Ligase</keyword>
<dbReference type="InterPro" id="IPR000873">
    <property type="entry name" value="AMP-dep_synth/lig_dom"/>
</dbReference>
<dbReference type="InterPro" id="IPR020845">
    <property type="entry name" value="AMP-binding_CS"/>
</dbReference>
<evidence type="ECO:0000313" key="6">
    <source>
        <dbReference type="Proteomes" id="UP000184144"/>
    </source>
</evidence>
<protein>
    <submittedName>
        <fullName evidence="5">Long-chain acyl-CoA synthetase</fullName>
    </submittedName>
</protein>
<organism evidence="5 6">
    <name type="scientific">Litoreibacter ascidiaceicola</name>
    <dbReference type="NCBI Taxonomy" id="1486859"/>
    <lineage>
        <taxon>Bacteria</taxon>
        <taxon>Pseudomonadati</taxon>
        <taxon>Pseudomonadota</taxon>
        <taxon>Alphaproteobacteria</taxon>
        <taxon>Rhodobacterales</taxon>
        <taxon>Roseobacteraceae</taxon>
        <taxon>Litoreibacter</taxon>
    </lineage>
</organism>
<evidence type="ECO:0000259" key="4">
    <source>
        <dbReference type="Pfam" id="PF00501"/>
    </source>
</evidence>
<dbReference type="PANTHER" id="PTHR43272">
    <property type="entry name" value="LONG-CHAIN-FATTY-ACID--COA LIGASE"/>
    <property type="match status" value="1"/>
</dbReference>
<reference evidence="6" key="1">
    <citation type="submission" date="2016-11" db="EMBL/GenBank/DDBJ databases">
        <authorList>
            <person name="Varghese N."/>
            <person name="Submissions S."/>
        </authorList>
    </citation>
    <scope>NUCLEOTIDE SEQUENCE [LARGE SCALE GENOMIC DNA]</scope>
    <source>
        <strain evidence="6">DSM 100566</strain>
    </source>
</reference>
<dbReference type="PROSITE" id="PS00455">
    <property type="entry name" value="AMP_BINDING"/>
    <property type="match status" value="1"/>
</dbReference>
<keyword evidence="2" id="KW-0276">Fatty acid metabolism</keyword>
<dbReference type="Gene3D" id="3.40.50.12780">
    <property type="entry name" value="N-terminal domain of ligase-like"/>
    <property type="match status" value="1"/>
</dbReference>
<sequence length="653" mass="72975">MVHATTASAGLDTIPRLLARNVAKYGDKPAYREKEFGIWQTWTWAEVAEEIEALALGLLTLGVNEGDHIAIIGRNRPYLYWSFVAAEMVGAIPVPLYQDAVAEELAYVLDHCGARFVIAQDQEQVDKVFEVHDQLPGIEHMVYLDPRGMRKYDHSALTKYQVLQEKGRADGDRAELNRRRDKPTYDDTCVMLYTSGTTGKPKGVVLSNRNIIETSKASSEFDDLRAEDEILAYLPMAWVGDFIFSIGQAFWTGFCVNCPESPATMHSDLREIGPTYYFAPPRVFETQLTDVMIRMEDASRFKKWLFHHFMAHAKKVGPDLLDGKPVGFGDKLKYQLGELMVYGPLKNTLGFSRVRVGYTAGEAIGPEIFDFYRSLGINLKQLYGQTEASVFITQQPDGEVRSDTVGVPSPGVELKIADNGEVFYRSPGVFVRYFKNDESTASTKDAEGWVATGDAGFIEEGSGHLRIIDRAKDVGKMADGSLFAPKYVENKLKFYPNVLEAVVFGSGKDYCTAFLNIDLTAVGNWAERNNIAYSSYQELAGHPEVLATMQSHVEEVNASVAEDPMLSGCQVHRFVVLHKQLDADDGELTRTLKVRRRIIEEKFADILEALYDGSSNISTETEVTYEDGRKGSIKATLEVRDARVFEIRKVAAE</sequence>
<keyword evidence="6" id="KW-1185">Reference proteome</keyword>
<evidence type="ECO:0000256" key="1">
    <source>
        <dbReference type="ARBA" id="ARBA00022598"/>
    </source>
</evidence>
<gene>
    <name evidence="5" type="ORF">SAMN05444273_108106</name>
</gene>
<dbReference type="GO" id="GO:0016020">
    <property type="term" value="C:membrane"/>
    <property type="evidence" value="ECO:0007669"/>
    <property type="project" value="TreeGrafter"/>
</dbReference>
<evidence type="ECO:0000256" key="2">
    <source>
        <dbReference type="ARBA" id="ARBA00022832"/>
    </source>
</evidence>
<evidence type="ECO:0000256" key="3">
    <source>
        <dbReference type="ARBA" id="ARBA00023098"/>
    </source>
</evidence>
<dbReference type="AlphaFoldDB" id="A0A1M5D5Q5"/>
<dbReference type="Pfam" id="PF00501">
    <property type="entry name" value="AMP-binding"/>
    <property type="match status" value="1"/>
</dbReference>
<dbReference type="InterPro" id="IPR042099">
    <property type="entry name" value="ANL_N_sf"/>
</dbReference>
<name>A0A1M5D5Q5_9RHOB</name>